<dbReference type="AlphaFoldDB" id="A0A075LNY8"/>
<sequence>MGVTLLILSVIALVILFLYYKIIYLLITLSIIAVVTLLWILFRMDNKYYIFKVSVFFLSGICIFYISCLLMGERYARQEEVFPVTSIDNDTYLIIDVYEKDRYIVKKLEDKKVHNTFRIVDMKTVEDIEYKKIFDR</sequence>
<name>A0A075LNY8_9BACI</name>
<evidence type="ECO:0000256" key="1">
    <source>
        <dbReference type="SAM" id="Phobius"/>
    </source>
</evidence>
<accession>A0A075LNY8</accession>
<dbReference type="KEGG" id="tap:GZ22_05350"/>
<gene>
    <name evidence="2" type="ORF">GZ22_05350</name>
</gene>
<organism evidence="2 3">
    <name type="scientific">Terribacillus saccharophilus</name>
    <dbReference type="NCBI Taxonomy" id="361277"/>
    <lineage>
        <taxon>Bacteria</taxon>
        <taxon>Bacillati</taxon>
        <taxon>Bacillota</taxon>
        <taxon>Bacilli</taxon>
        <taxon>Bacillales</taxon>
        <taxon>Bacillaceae</taxon>
        <taxon>Terribacillus</taxon>
    </lineage>
</organism>
<keyword evidence="1" id="KW-1133">Transmembrane helix</keyword>
<keyword evidence="1" id="KW-0812">Transmembrane</keyword>
<dbReference type="HOGENOM" id="CLU_1874431_0_0_9"/>
<proteinExistence type="predicted"/>
<evidence type="ECO:0000313" key="2">
    <source>
        <dbReference type="EMBL" id="AIF66113.1"/>
    </source>
</evidence>
<dbReference type="Proteomes" id="UP000027980">
    <property type="component" value="Chromosome"/>
</dbReference>
<feature type="transmembrane region" description="Helical" evidence="1">
    <location>
        <begin position="22"/>
        <end position="42"/>
    </location>
</feature>
<keyword evidence="1" id="KW-0472">Membrane</keyword>
<feature type="transmembrane region" description="Helical" evidence="1">
    <location>
        <begin position="49"/>
        <end position="72"/>
    </location>
</feature>
<evidence type="ECO:0000313" key="3">
    <source>
        <dbReference type="Proteomes" id="UP000027980"/>
    </source>
</evidence>
<dbReference type="EMBL" id="CP008876">
    <property type="protein sequence ID" value="AIF66113.1"/>
    <property type="molecule type" value="Genomic_DNA"/>
</dbReference>
<protein>
    <submittedName>
        <fullName evidence="2">Uncharacterized protein</fullName>
    </submittedName>
</protein>
<reference evidence="2 3" key="1">
    <citation type="submission" date="2014-07" db="EMBL/GenBank/DDBJ databases">
        <title>Complete genome sequence of a moderately halophilic bacterium Terribacillus aidingensis MP602, isolated from Cryptomeria fortunei in Tianmu mountain in China.</title>
        <authorList>
            <person name="Wang Y."/>
            <person name="Lu P."/>
            <person name="Zhang L."/>
        </authorList>
    </citation>
    <scope>NUCLEOTIDE SEQUENCE [LARGE SCALE GENOMIC DNA]</scope>
    <source>
        <strain evidence="2 3">MP602</strain>
    </source>
</reference>